<dbReference type="PANTHER" id="PTHR45726:SF3">
    <property type="entry name" value="LEUKOTRIENE A-4 HYDROLASE"/>
    <property type="match status" value="1"/>
</dbReference>
<dbReference type="Gene3D" id="1.10.390.10">
    <property type="entry name" value="Neutral Protease Domain 2"/>
    <property type="match status" value="1"/>
</dbReference>
<evidence type="ECO:0000313" key="5">
    <source>
        <dbReference type="Proteomes" id="UP000069205"/>
    </source>
</evidence>
<dbReference type="EMBL" id="CP011801">
    <property type="protein sequence ID" value="ALA60813.1"/>
    <property type="molecule type" value="Genomic_DNA"/>
</dbReference>
<dbReference type="Pfam" id="PF01433">
    <property type="entry name" value="Peptidase_M1"/>
    <property type="match status" value="1"/>
</dbReference>
<sequence length="733" mass="81278">MSIGKLLKPSLSLVIIFILFPHLGPVEPAAAATILQHDLTVELRPDSHELHARDQIQVEVPSRETTVTFTLAPSLRVESVLLQPRSPGDGPAQPAIPLSFTIEYPQQASAQRIGVKLPSIDAGPATLIWSYRGVIDDPPKEPRHLRFVTPSETAGHIGPEGAYLSSESQWYPDIEGSLSTFRLSVGLPTGWTVVTQGKQIDQATREGRTWSTWVVKDRSEALTLVANKFVTTTREWSGRNGQRVELATYFFPDNAGLADEYLEATAKYLDAYVPLLGDYPFEKFAVVENFFASGLGMPSFTLLGSGSIKRHYVQPYALGHEIVHSWIGNSVFNRPGHGNWVEGLTTYLANYYWHELAQDWTQAREQRRLMIDSYSLYVTPEEEYPVAAFTKKSDEKDSAIGYQKAAFVFHLLRHEIGEEPFWRGLKTFVSGFRNRPADWGSLESVFAQVSGRDLRWFFAQWVEQGGAPVLALEQAAAEEVPGAAPSEAWRLAVTISQGARPFRLKIPLEIETAAATETRWMSIGGSEHRAEIRVAHRPSRVRLDPELMVFRRMTRAELPPMLNGFVTDRRRTVLTAFRDAASPLGQVAARLTEQESQSSEAGRTVVVSVGEPVPASGSLLVLAGAERRQEIQALIRDSCGDRVTLEENGFQIDGQRHNGPAVALLVSCPRGNVPGSVVTVLYGVTPQSVAKVSRLLFYYGWHSVVVFQDGAVVMRAVWETSPDTKEVQVHANR</sequence>
<proteinExistence type="predicted"/>
<evidence type="ECO:0000313" key="4">
    <source>
        <dbReference type="EMBL" id="ALA60813.1"/>
    </source>
</evidence>
<dbReference type="SUPFAM" id="SSF55486">
    <property type="entry name" value="Metalloproteases ('zincins'), catalytic domain"/>
    <property type="match status" value="1"/>
</dbReference>
<dbReference type="AlphaFoldDB" id="A0A0K2GIM5"/>
<feature type="binding site" evidence="2">
    <location>
        <position position="320"/>
    </location>
    <ligand>
        <name>Zn(2+)</name>
        <dbReference type="ChEBI" id="CHEBI:29105"/>
        <note>catalytic</note>
    </ligand>
</feature>
<evidence type="ECO:0000256" key="2">
    <source>
        <dbReference type="PIRSR" id="PIRSR634015-3"/>
    </source>
</evidence>
<dbReference type="PANTHER" id="PTHR45726">
    <property type="entry name" value="LEUKOTRIENE A-4 HYDROLASE"/>
    <property type="match status" value="1"/>
</dbReference>
<protein>
    <submittedName>
        <fullName evidence="4">Putative Peptidase M</fullName>
        <ecNumber evidence="4">3.4.-.-</ecNumber>
    </submittedName>
</protein>
<dbReference type="STRING" id="42253.NITMOv2_4439"/>
<feature type="domain" description="Peptidase M1 membrane alanine aminopeptidase" evidence="3">
    <location>
        <begin position="319"/>
        <end position="461"/>
    </location>
</feature>
<name>A0A0K2GIM5_NITMO</name>
<gene>
    <name evidence="4" type="ORF">NITMOv2_4439</name>
</gene>
<dbReference type="OrthoDB" id="9762302at2"/>
<keyword evidence="5" id="KW-1185">Reference proteome</keyword>
<accession>A0A0K2GIM5</accession>
<comment type="cofactor">
    <cofactor evidence="2">
        <name>Zn(2+)</name>
        <dbReference type="ChEBI" id="CHEBI:29105"/>
    </cofactor>
    <text evidence="2">Binds 1 zinc ion per subunit.</text>
</comment>
<evidence type="ECO:0000256" key="1">
    <source>
        <dbReference type="PIRSR" id="PIRSR634015-1"/>
    </source>
</evidence>
<dbReference type="EC" id="3.4.-.-" evidence="4"/>
<dbReference type="Proteomes" id="UP000069205">
    <property type="component" value="Chromosome"/>
</dbReference>
<dbReference type="GO" id="GO:0008270">
    <property type="term" value="F:zinc ion binding"/>
    <property type="evidence" value="ECO:0007669"/>
    <property type="project" value="InterPro"/>
</dbReference>
<feature type="binding site" evidence="2">
    <location>
        <position position="324"/>
    </location>
    <ligand>
        <name>Zn(2+)</name>
        <dbReference type="ChEBI" id="CHEBI:29105"/>
        <note>catalytic</note>
    </ligand>
</feature>
<feature type="active site" description="Proton donor" evidence="1">
    <location>
        <position position="402"/>
    </location>
</feature>
<feature type="active site" description="Proton acceptor" evidence="1">
    <location>
        <position position="321"/>
    </location>
</feature>
<organism evidence="4 5">
    <name type="scientific">Nitrospira moscoviensis</name>
    <dbReference type="NCBI Taxonomy" id="42253"/>
    <lineage>
        <taxon>Bacteria</taxon>
        <taxon>Pseudomonadati</taxon>
        <taxon>Nitrospirota</taxon>
        <taxon>Nitrospiria</taxon>
        <taxon>Nitrospirales</taxon>
        <taxon>Nitrospiraceae</taxon>
        <taxon>Nitrospira</taxon>
    </lineage>
</organism>
<dbReference type="KEGG" id="nmv:NITMOv2_4439"/>
<reference evidence="4 5" key="1">
    <citation type="journal article" date="2015" name="Proc. Natl. Acad. Sci. U.S.A.">
        <title>Expanded metabolic versatility of ubiquitous nitrite-oxidizing bacteria from the genus Nitrospira.</title>
        <authorList>
            <person name="Koch H."/>
            <person name="Lucker S."/>
            <person name="Albertsen M."/>
            <person name="Kitzinger K."/>
            <person name="Herbold C."/>
            <person name="Spieck E."/>
            <person name="Nielsen P.H."/>
            <person name="Wagner M."/>
            <person name="Daims H."/>
        </authorList>
    </citation>
    <scope>NUCLEOTIDE SEQUENCE [LARGE SCALE GENOMIC DNA]</scope>
    <source>
        <strain evidence="4 5">NSP M-1</strain>
    </source>
</reference>
<dbReference type="InterPro" id="IPR027268">
    <property type="entry name" value="Peptidase_M4/M1_CTD_sf"/>
</dbReference>
<keyword evidence="2" id="KW-0862">Zinc</keyword>
<keyword evidence="4" id="KW-0378">Hydrolase</keyword>
<dbReference type="InterPro" id="IPR014782">
    <property type="entry name" value="Peptidase_M1_dom"/>
</dbReference>
<dbReference type="PATRIC" id="fig|42253.5.peg.4377"/>
<feature type="binding site" evidence="2">
    <location>
        <position position="342"/>
    </location>
    <ligand>
        <name>Zn(2+)</name>
        <dbReference type="ChEBI" id="CHEBI:29105"/>
        <note>catalytic</note>
    </ligand>
</feature>
<keyword evidence="2" id="KW-0479">Metal-binding</keyword>
<dbReference type="InterPro" id="IPR034015">
    <property type="entry name" value="M1_LTA4H"/>
</dbReference>
<dbReference type="GO" id="GO:0008237">
    <property type="term" value="F:metallopeptidase activity"/>
    <property type="evidence" value="ECO:0007669"/>
    <property type="project" value="InterPro"/>
</dbReference>
<evidence type="ECO:0000259" key="3">
    <source>
        <dbReference type="Pfam" id="PF01433"/>
    </source>
</evidence>